<dbReference type="GO" id="GO:0008270">
    <property type="term" value="F:zinc ion binding"/>
    <property type="evidence" value="ECO:0007669"/>
    <property type="project" value="UniProtKB-KW"/>
</dbReference>
<evidence type="ECO:0000256" key="6">
    <source>
        <dbReference type="ARBA" id="ARBA00022692"/>
    </source>
</evidence>
<evidence type="ECO:0000256" key="9">
    <source>
        <dbReference type="ARBA" id="ARBA00022786"/>
    </source>
</evidence>
<dbReference type="GO" id="GO:0016020">
    <property type="term" value="C:membrane"/>
    <property type="evidence" value="ECO:0007669"/>
    <property type="project" value="UniProtKB-SubCell"/>
</dbReference>
<dbReference type="AlphaFoldDB" id="A0AAW1JL70"/>
<keyword evidence="10" id="KW-0862">Zinc</keyword>
<dbReference type="InterPro" id="IPR013083">
    <property type="entry name" value="Znf_RING/FYVE/PHD"/>
</dbReference>
<evidence type="ECO:0000256" key="5">
    <source>
        <dbReference type="ARBA" id="ARBA00022679"/>
    </source>
</evidence>
<evidence type="ECO:0000256" key="7">
    <source>
        <dbReference type="ARBA" id="ARBA00022723"/>
    </source>
</evidence>
<dbReference type="EMBL" id="JBDFQZ010000007">
    <property type="protein sequence ID" value="KAK9705782.1"/>
    <property type="molecule type" value="Genomic_DNA"/>
</dbReference>
<evidence type="ECO:0000256" key="4">
    <source>
        <dbReference type="ARBA" id="ARBA00012483"/>
    </source>
</evidence>
<keyword evidence="9" id="KW-0833">Ubl conjugation pathway</keyword>
<dbReference type="FunFam" id="3.30.40.10:FF:000187">
    <property type="entry name" value="E3 ubiquitin-protein ligase ATL6"/>
    <property type="match status" value="1"/>
</dbReference>
<comment type="subcellular location">
    <subcellularLocation>
        <location evidence="2">Membrane</location>
        <topology evidence="2">Single-pass membrane protein</topology>
    </subcellularLocation>
</comment>
<keyword evidence="7" id="KW-0479">Metal-binding</keyword>
<gene>
    <name evidence="18" type="ORF">RND81_07G081400</name>
</gene>
<reference evidence="18 19" key="1">
    <citation type="submission" date="2024-03" db="EMBL/GenBank/DDBJ databases">
        <title>WGS assembly of Saponaria officinalis var. Norfolk2.</title>
        <authorList>
            <person name="Jenkins J."/>
            <person name="Shu S."/>
            <person name="Grimwood J."/>
            <person name="Barry K."/>
            <person name="Goodstein D."/>
            <person name="Schmutz J."/>
            <person name="Leebens-Mack J."/>
            <person name="Osbourn A."/>
        </authorList>
    </citation>
    <scope>NUCLEOTIDE SEQUENCE [LARGE SCALE GENOMIC DNA]</scope>
    <source>
        <strain evidence="19">cv. Norfolk2</strain>
        <strain evidence="18">JIC</strain>
        <tissue evidence="18">Leaf</tissue>
    </source>
</reference>
<comment type="catalytic activity">
    <reaction evidence="1">
        <text>S-ubiquitinyl-[E2 ubiquitin-conjugating enzyme]-L-cysteine + [acceptor protein]-L-lysine = [E2 ubiquitin-conjugating enzyme]-L-cysteine + N(6)-ubiquitinyl-[acceptor protein]-L-lysine.</text>
        <dbReference type="EC" id="2.3.2.27"/>
    </reaction>
</comment>
<protein>
    <recommendedName>
        <fullName evidence="4">RING-type E3 ubiquitin transferase</fullName>
        <ecNumber evidence="4">2.3.2.27</ecNumber>
    </recommendedName>
</protein>
<feature type="region of interest" description="Disordered" evidence="15">
    <location>
        <begin position="1"/>
        <end position="33"/>
    </location>
</feature>
<dbReference type="Pfam" id="PF13639">
    <property type="entry name" value="zf-RING_2"/>
    <property type="match status" value="1"/>
</dbReference>
<evidence type="ECO:0000256" key="14">
    <source>
        <dbReference type="PROSITE-ProRule" id="PRU00175"/>
    </source>
</evidence>
<dbReference type="EMBL" id="JBDFQZ010000007">
    <property type="protein sequence ID" value="KAK9705783.1"/>
    <property type="molecule type" value="Genomic_DNA"/>
</dbReference>
<accession>A0AAW1JL70</accession>
<evidence type="ECO:0000256" key="11">
    <source>
        <dbReference type="ARBA" id="ARBA00022989"/>
    </source>
</evidence>
<keyword evidence="12 16" id="KW-0472">Membrane</keyword>
<dbReference type="CDD" id="cd16461">
    <property type="entry name" value="RING-H2_EL5-like"/>
    <property type="match status" value="1"/>
</dbReference>
<proteinExistence type="inferred from homology"/>
<name>A0AAW1JL70_SAPOF</name>
<feature type="transmembrane region" description="Helical" evidence="16">
    <location>
        <begin position="43"/>
        <end position="64"/>
    </location>
</feature>
<evidence type="ECO:0000256" key="12">
    <source>
        <dbReference type="ARBA" id="ARBA00023136"/>
    </source>
</evidence>
<dbReference type="GO" id="GO:0061630">
    <property type="term" value="F:ubiquitin protein ligase activity"/>
    <property type="evidence" value="ECO:0007669"/>
    <property type="project" value="UniProtKB-EC"/>
</dbReference>
<evidence type="ECO:0000256" key="16">
    <source>
        <dbReference type="SAM" id="Phobius"/>
    </source>
</evidence>
<evidence type="ECO:0000256" key="3">
    <source>
        <dbReference type="ARBA" id="ARBA00004906"/>
    </source>
</evidence>
<dbReference type="SMART" id="SM00184">
    <property type="entry name" value="RING"/>
    <property type="match status" value="1"/>
</dbReference>
<feature type="domain" description="RING-type" evidence="17">
    <location>
        <begin position="126"/>
        <end position="168"/>
    </location>
</feature>
<feature type="compositionally biased region" description="Pro residues" evidence="15">
    <location>
        <begin position="1"/>
        <end position="32"/>
    </location>
</feature>
<keyword evidence="8 14" id="KW-0863">Zinc-finger</keyword>
<keyword evidence="11 16" id="KW-1133">Transmembrane helix</keyword>
<evidence type="ECO:0000256" key="2">
    <source>
        <dbReference type="ARBA" id="ARBA00004167"/>
    </source>
</evidence>
<dbReference type="InterPro" id="IPR001841">
    <property type="entry name" value="Znf_RING"/>
</dbReference>
<organism evidence="18 19">
    <name type="scientific">Saponaria officinalis</name>
    <name type="common">Common soapwort</name>
    <name type="synonym">Lychnis saponaria</name>
    <dbReference type="NCBI Taxonomy" id="3572"/>
    <lineage>
        <taxon>Eukaryota</taxon>
        <taxon>Viridiplantae</taxon>
        <taxon>Streptophyta</taxon>
        <taxon>Embryophyta</taxon>
        <taxon>Tracheophyta</taxon>
        <taxon>Spermatophyta</taxon>
        <taxon>Magnoliopsida</taxon>
        <taxon>eudicotyledons</taxon>
        <taxon>Gunneridae</taxon>
        <taxon>Pentapetalae</taxon>
        <taxon>Caryophyllales</taxon>
        <taxon>Caryophyllaceae</taxon>
        <taxon>Caryophylleae</taxon>
        <taxon>Saponaria</taxon>
    </lineage>
</organism>
<comment type="similarity">
    <text evidence="13">Belongs to the RING-type zinc finger family. ATL subfamily.</text>
</comment>
<comment type="caution">
    <text evidence="18">The sequence shown here is derived from an EMBL/GenBank/DDBJ whole genome shotgun (WGS) entry which is preliminary data.</text>
</comment>
<dbReference type="PROSITE" id="PS50089">
    <property type="entry name" value="ZF_RING_2"/>
    <property type="match status" value="1"/>
</dbReference>
<dbReference type="PANTHER" id="PTHR45768:SF10">
    <property type="entry name" value="RING-H2 FINGER PROTEIN ATL13-RELATED"/>
    <property type="match status" value="1"/>
</dbReference>
<dbReference type="PANTHER" id="PTHR45768">
    <property type="entry name" value="E3 UBIQUITIN-PROTEIN LIGASE RNF13-LIKE"/>
    <property type="match status" value="1"/>
</dbReference>
<dbReference type="Gene3D" id="3.30.40.10">
    <property type="entry name" value="Zinc/RING finger domain, C3HC4 (zinc finger)"/>
    <property type="match status" value="1"/>
</dbReference>
<sequence length="449" mass="49546">MGKSSPPPLPLPPPQQPPPIFPSPPQQPPSPPLNLDNKISPSILLIIVIIAIIFFISGLLHLLIRLLLKPIQRNPDELFDQASSVLQGQLRQLFHLHDSGVDQSYIDTLPIFLYKSIIGLKDPFDCAVCLCAFEFDDKLRLLPKCSHAFHVDCIDTWLLSHSTCPLCRSSLLGDFGSGNGERVGCNNPIVCVLESGSVDNSREIDRERVSVSGLNPHLGFLNQVESGSGQVDDVDKVVNVKLGKFRNVDIISNESSENNISNNNNNNNNNNVLGSRRCYSMGSYAYVLDETSTLQVQVKNTQIIKKKQMYKKKANNNLPIKPGYRAVKSEYGCDSHREFSSIEALKTVENSIENDNVLGMSKGKESFSISKIWGRNKGKGSESTADSSFEVNVSEIGNDEETQSCYSVDSLAFPATTTNSSTRRTLLWLMGRHSNKIVHSHSTSLSSNV</sequence>
<dbReference type="SUPFAM" id="SSF57850">
    <property type="entry name" value="RING/U-box"/>
    <property type="match status" value="1"/>
</dbReference>
<dbReference type="EC" id="2.3.2.27" evidence="4"/>
<dbReference type="Proteomes" id="UP001443914">
    <property type="component" value="Unassembled WGS sequence"/>
</dbReference>
<keyword evidence="6 16" id="KW-0812">Transmembrane</keyword>
<comment type="pathway">
    <text evidence="3">Protein modification; protein ubiquitination.</text>
</comment>
<keyword evidence="5" id="KW-0808">Transferase</keyword>
<evidence type="ECO:0000256" key="13">
    <source>
        <dbReference type="ARBA" id="ARBA00024209"/>
    </source>
</evidence>
<evidence type="ECO:0000256" key="15">
    <source>
        <dbReference type="SAM" id="MobiDB-lite"/>
    </source>
</evidence>
<evidence type="ECO:0000259" key="17">
    <source>
        <dbReference type="PROSITE" id="PS50089"/>
    </source>
</evidence>
<evidence type="ECO:0000256" key="1">
    <source>
        <dbReference type="ARBA" id="ARBA00000900"/>
    </source>
</evidence>
<evidence type="ECO:0000313" key="18">
    <source>
        <dbReference type="EMBL" id="KAK9705782.1"/>
    </source>
</evidence>
<evidence type="ECO:0000256" key="10">
    <source>
        <dbReference type="ARBA" id="ARBA00022833"/>
    </source>
</evidence>
<evidence type="ECO:0000313" key="19">
    <source>
        <dbReference type="Proteomes" id="UP001443914"/>
    </source>
</evidence>
<keyword evidence="19" id="KW-1185">Reference proteome</keyword>
<evidence type="ECO:0000256" key="8">
    <source>
        <dbReference type="ARBA" id="ARBA00022771"/>
    </source>
</evidence>